<feature type="transmembrane region" description="Helical" evidence="8">
    <location>
        <begin position="328"/>
        <end position="346"/>
    </location>
</feature>
<evidence type="ECO:0000256" key="8">
    <source>
        <dbReference type="SAM" id="Phobius"/>
    </source>
</evidence>
<feature type="transmembrane region" description="Helical" evidence="8">
    <location>
        <begin position="633"/>
        <end position="659"/>
    </location>
</feature>
<evidence type="ECO:0000313" key="10">
    <source>
        <dbReference type="EMBL" id="KAF8701948.1"/>
    </source>
</evidence>
<dbReference type="InterPro" id="IPR020846">
    <property type="entry name" value="MFS_dom"/>
</dbReference>
<dbReference type="AlphaFoldDB" id="A0A835BMS3"/>
<feature type="compositionally biased region" description="Polar residues" evidence="7">
    <location>
        <begin position="1052"/>
        <end position="1065"/>
    </location>
</feature>
<feature type="transmembrane region" description="Helical" evidence="8">
    <location>
        <begin position="679"/>
        <end position="701"/>
    </location>
</feature>
<evidence type="ECO:0000256" key="7">
    <source>
        <dbReference type="SAM" id="MobiDB-lite"/>
    </source>
</evidence>
<keyword evidence="3 8" id="KW-0812">Transmembrane</keyword>
<dbReference type="GO" id="GO:0022857">
    <property type="term" value="F:transmembrane transporter activity"/>
    <property type="evidence" value="ECO:0007669"/>
    <property type="project" value="InterPro"/>
</dbReference>
<dbReference type="PROSITE" id="PS50850">
    <property type="entry name" value="MFS"/>
    <property type="match status" value="2"/>
</dbReference>
<feature type="transmembrane region" description="Helical" evidence="8">
    <location>
        <begin position="940"/>
        <end position="961"/>
    </location>
</feature>
<comment type="similarity">
    <text evidence="6">Belongs to the major facilitator superfamily. Spinster (TC 2.A.1.49) family.</text>
</comment>
<evidence type="ECO:0000256" key="2">
    <source>
        <dbReference type="ARBA" id="ARBA00022448"/>
    </source>
</evidence>
<dbReference type="PANTHER" id="PTHR23505">
    <property type="entry name" value="SPINSTER"/>
    <property type="match status" value="1"/>
</dbReference>
<feature type="transmembrane region" description="Helical" evidence="8">
    <location>
        <begin position="367"/>
        <end position="388"/>
    </location>
</feature>
<feature type="transmembrane region" description="Helical" evidence="8">
    <location>
        <begin position="872"/>
        <end position="894"/>
    </location>
</feature>
<evidence type="ECO:0000259" key="9">
    <source>
        <dbReference type="PROSITE" id="PS50850"/>
    </source>
</evidence>
<sequence>MGDAGRRTLLLVNLASIMERADEALLPAVYREVGEALRATPAALGALTLCRSAVQAACYPLAAYAAVRYDRARVVAVGAFLWAAATFLVAVSDSFAQVAVARGMNGIGLALVTPAIQSLVADYTDDSTRGSAFGWLQLTGNLGSLIGGLFSIMLASTTFMGIAGWRIAFHIVALISVIVGILVRLFAMDPHFQNVGRGTGRGKQLFRKPAWSEMKDLVVEAKAVIKIPSFQIIVAQGITGSFPWSALSFAPMWLELMGFTHTGTGILMITFAVASSLGGVLGGNIGDYLARRSPNSGRIILSQISSASAVPLAALLLLGLPYDPSTSFLRGVVIFIVGLSISWNAPATNNPIFAEIVPERSRTSIYALDRSFESVLAAFAPPVVGYLAEHAYGYNPVTSGVGTTSIARDRANAAALAKALYAAIAIPMLLCCFIYSLLYRTYPRDRERARMDTLISSELRRIELERSQGRGEYYQGEDVAVIDIEYQKELLDADYDEKTMMLHKIEQSCGQNQIPNWKELLLRPLCSSTPPPPPRSSKRLRPPPVAAAEEMARGSDDAAAAARRRWTLVLVNLASVLEKADEVLLPAVYKEVGAALGASPTALGSLTLCRALVQTACYPLAAYASARHDRARVVAVGAFLWAAATFLVAVSGTYLQAFLTCSRCVARALGLGGLVGQMAISRGLNGIGLALVLPAISSLVADYTDDHTRGAAFGWLQMTCNLGSILGGSFGVLLAPIAFLGIPGWRLAFHAVAFVSAALGALMWLFAADPRAKPKGAGAAASAAEEARELLGEARRVLSVPTFQIVVAQGIAGSIPWSALNFSAMWLELVGFTHWETSVITGLYLFATALGALFGGLIGDPVSRRFPNTGRIALAQISSASALPLGAVLLLALPNDPSTGVAHAVVFFIMGFAISWNASSTNNPIFAEIVPEKARTTVYALDKCFEAVFASFAPPIVGVLAERVFGYKPVSSDTSVDTDRENAAALAKAVYTEIAVPMAICCVTYTFLYCTYPRDRERARKELLMASGDQLGEETTDSEASAARTREDEESSVSSLNQRLISRGE</sequence>
<feature type="region of interest" description="Disordered" evidence="7">
    <location>
        <begin position="1025"/>
        <end position="1065"/>
    </location>
</feature>
<dbReference type="GO" id="GO:0016020">
    <property type="term" value="C:membrane"/>
    <property type="evidence" value="ECO:0007669"/>
    <property type="project" value="UniProtKB-SubCell"/>
</dbReference>
<evidence type="ECO:0000256" key="1">
    <source>
        <dbReference type="ARBA" id="ARBA00004141"/>
    </source>
</evidence>
<dbReference type="InterPro" id="IPR036259">
    <property type="entry name" value="MFS_trans_sf"/>
</dbReference>
<dbReference type="InterPro" id="IPR044770">
    <property type="entry name" value="MFS_spinster-like"/>
</dbReference>
<feature type="region of interest" description="Disordered" evidence="7">
    <location>
        <begin position="528"/>
        <end position="548"/>
    </location>
</feature>
<dbReference type="SUPFAM" id="SSF103473">
    <property type="entry name" value="MFS general substrate transporter"/>
    <property type="match status" value="2"/>
</dbReference>
<evidence type="ECO:0000256" key="4">
    <source>
        <dbReference type="ARBA" id="ARBA00022989"/>
    </source>
</evidence>
<feature type="domain" description="Major facilitator superfamily (MFS) profile" evidence="9">
    <location>
        <begin position="8"/>
        <end position="440"/>
    </location>
</feature>
<dbReference type="Proteomes" id="UP000636709">
    <property type="component" value="Unassembled WGS sequence"/>
</dbReference>
<feature type="domain" description="Major facilitator superfamily (MFS) profile" evidence="9">
    <location>
        <begin position="567"/>
        <end position="1016"/>
    </location>
</feature>
<reference evidence="10" key="1">
    <citation type="submission" date="2020-07" db="EMBL/GenBank/DDBJ databases">
        <title>Genome sequence and genetic diversity analysis of an under-domesticated orphan crop, white fonio (Digitaria exilis).</title>
        <authorList>
            <person name="Bennetzen J.L."/>
            <person name="Chen S."/>
            <person name="Ma X."/>
            <person name="Wang X."/>
            <person name="Yssel A.E.J."/>
            <person name="Chaluvadi S.R."/>
            <person name="Johnson M."/>
            <person name="Gangashetty P."/>
            <person name="Hamidou F."/>
            <person name="Sanogo M.D."/>
            <person name="Zwaenepoel A."/>
            <person name="Wallace J."/>
            <person name="Van De Peer Y."/>
            <person name="Van Deynze A."/>
        </authorList>
    </citation>
    <scope>NUCLEOTIDE SEQUENCE</scope>
    <source>
        <tissue evidence="10">Leaves</tissue>
    </source>
</reference>
<dbReference type="CDD" id="cd17328">
    <property type="entry name" value="MFS_spinster_like"/>
    <property type="match status" value="2"/>
</dbReference>
<feature type="transmembrane region" description="Helical" evidence="8">
    <location>
        <begin position="797"/>
        <end position="819"/>
    </location>
</feature>
<feature type="transmembrane region" description="Helical" evidence="8">
    <location>
        <begin position="839"/>
        <end position="860"/>
    </location>
</feature>
<keyword evidence="2" id="KW-0813">Transport</keyword>
<feature type="transmembrane region" description="Helical" evidence="8">
    <location>
        <begin position="299"/>
        <end position="322"/>
    </location>
</feature>
<dbReference type="OrthoDB" id="440755at2759"/>
<keyword evidence="5 8" id="KW-0472">Membrane</keyword>
<feature type="transmembrane region" description="Helical" evidence="8">
    <location>
        <begin position="900"/>
        <end position="919"/>
    </location>
</feature>
<dbReference type="FunFam" id="1.20.1250.20:FF:000520">
    <property type="entry name" value="Major facilitator superfamily protein"/>
    <property type="match status" value="2"/>
</dbReference>
<feature type="transmembrane region" description="Helical" evidence="8">
    <location>
        <begin position="133"/>
        <end position="155"/>
    </location>
</feature>
<dbReference type="InterPro" id="IPR011701">
    <property type="entry name" value="MFS"/>
</dbReference>
<dbReference type="Pfam" id="PF07690">
    <property type="entry name" value="MFS_1"/>
    <property type="match status" value="2"/>
</dbReference>
<evidence type="ECO:0000256" key="6">
    <source>
        <dbReference type="ARBA" id="ARBA00024338"/>
    </source>
</evidence>
<keyword evidence="4 8" id="KW-1133">Transmembrane helix</keyword>
<gene>
    <name evidence="10" type="ORF">HU200_033280</name>
</gene>
<dbReference type="Gene3D" id="1.20.1250.20">
    <property type="entry name" value="MFS general substrate transporter like domains"/>
    <property type="match status" value="2"/>
</dbReference>
<organism evidence="10 11">
    <name type="scientific">Digitaria exilis</name>
    <dbReference type="NCBI Taxonomy" id="1010633"/>
    <lineage>
        <taxon>Eukaryota</taxon>
        <taxon>Viridiplantae</taxon>
        <taxon>Streptophyta</taxon>
        <taxon>Embryophyta</taxon>
        <taxon>Tracheophyta</taxon>
        <taxon>Spermatophyta</taxon>
        <taxon>Magnoliopsida</taxon>
        <taxon>Liliopsida</taxon>
        <taxon>Poales</taxon>
        <taxon>Poaceae</taxon>
        <taxon>PACMAD clade</taxon>
        <taxon>Panicoideae</taxon>
        <taxon>Panicodae</taxon>
        <taxon>Paniceae</taxon>
        <taxon>Anthephorinae</taxon>
        <taxon>Digitaria</taxon>
    </lineage>
</organism>
<evidence type="ECO:0000256" key="5">
    <source>
        <dbReference type="ARBA" id="ARBA00023136"/>
    </source>
</evidence>
<feature type="transmembrane region" description="Helical" evidence="8">
    <location>
        <begin position="167"/>
        <end position="187"/>
    </location>
</feature>
<feature type="transmembrane region" description="Helical" evidence="8">
    <location>
        <begin position="232"/>
        <end position="254"/>
    </location>
</feature>
<evidence type="ECO:0000313" key="11">
    <source>
        <dbReference type="Proteomes" id="UP000636709"/>
    </source>
</evidence>
<feature type="transmembrane region" description="Helical" evidence="8">
    <location>
        <begin position="74"/>
        <end position="91"/>
    </location>
</feature>
<feature type="transmembrane region" description="Helical" evidence="8">
    <location>
        <begin position="722"/>
        <end position="742"/>
    </location>
</feature>
<feature type="transmembrane region" description="Helical" evidence="8">
    <location>
        <begin position="266"/>
        <end position="287"/>
    </location>
</feature>
<keyword evidence="11" id="KW-1185">Reference proteome</keyword>
<feature type="transmembrane region" description="Helical" evidence="8">
    <location>
        <begin position="419"/>
        <end position="438"/>
    </location>
</feature>
<accession>A0A835BMS3</accession>
<comment type="caution">
    <text evidence="10">The sequence shown here is derived from an EMBL/GenBank/DDBJ whole genome shotgun (WGS) entry which is preliminary data.</text>
</comment>
<feature type="transmembrane region" description="Helical" evidence="8">
    <location>
        <begin position="103"/>
        <end position="121"/>
    </location>
</feature>
<feature type="transmembrane region" description="Helical" evidence="8">
    <location>
        <begin position="994"/>
        <end position="1012"/>
    </location>
</feature>
<dbReference type="PANTHER" id="PTHR23505:SF74">
    <property type="entry name" value="OS08G0409900 PROTEIN"/>
    <property type="match status" value="1"/>
</dbReference>
<protein>
    <recommendedName>
        <fullName evidence="9">Major facilitator superfamily (MFS) profile domain-containing protein</fullName>
    </recommendedName>
</protein>
<feature type="transmembrane region" description="Helical" evidence="8">
    <location>
        <begin position="748"/>
        <end position="767"/>
    </location>
</feature>
<dbReference type="EMBL" id="JACEFO010001795">
    <property type="protein sequence ID" value="KAF8701948.1"/>
    <property type="molecule type" value="Genomic_DNA"/>
</dbReference>
<evidence type="ECO:0000256" key="3">
    <source>
        <dbReference type="ARBA" id="ARBA00022692"/>
    </source>
</evidence>
<proteinExistence type="inferred from homology"/>
<name>A0A835BMS3_9POAL</name>
<comment type="subcellular location">
    <subcellularLocation>
        <location evidence="1">Membrane</location>
        <topology evidence="1">Multi-pass membrane protein</topology>
    </subcellularLocation>
</comment>